<dbReference type="EC" id="1.4.3.5" evidence="2"/>
<name>A0ABV6ZK01_9HYPH</name>
<comment type="caution">
    <text evidence="2">The sequence shown here is derived from an EMBL/GenBank/DDBJ whole genome shotgun (WGS) entry which is preliminary data.</text>
</comment>
<dbReference type="GO" id="GO:0004733">
    <property type="term" value="F:pyridoxamine phosphate oxidase activity"/>
    <property type="evidence" value="ECO:0007669"/>
    <property type="project" value="UniProtKB-EC"/>
</dbReference>
<gene>
    <name evidence="2" type="ORF">ACETRX_22650</name>
</gene>
<dbReference type="Proteomes" id="UP001595190">
    <property type="component" value="Unassembled WGS sequence"/>
</dbReference>
<dbReference type="EMBL" id="JBHGPK010000011">
    <property type="protein sequence ID" value="MFC2252454.1"/>
    <property type="molecule type" value="Genomic_DNA"/>
</dbReference>
<evidence type="ECO:0000313" key="2">
    <source>
        <dbReference type="EMBL" id="MFC2252454.1"/>
    </source>
</evidence>
<dbReference type="InterPro" id="IPR012349">
    <property type="entry name" value="Split_barrel_FMN-bd"/>
</dbReference>
<dbReference type="Gene3D" id="2.30.110.10">
    <property type="entry name" value="Electron Transport, Fmn-binding Protein, Chain A"/>
    <property type="match status" value="1"/>
</dbReference>
<evidence type="ECO:0000259" key="1">
    <source>
        <dbReference type="Pfam" id="PF01243"/>
    </source>
</evidence>
<dbReference type="SUPFAM" id="SSF50475">
    <property type="entry name" value="FMN-binding split barrel"/>
    <property type="match status" value="1"/>
</dbReference>
<sequence>MLDDHHVVFGEARSPGTLRNIRERPVVEINFVDVLARKGVRIRGRCEIISREDVAFAALRPAFDRWGALADRIRHFVRVRVEAVKPITSPAYDIGAEEEALRSHWKAYYQAL</sequence>
<dbReference type="EC" id="1.-.-.-" evidence="2"/>
<protein>
    <submittedName>
        <fullName evidence="2">Pyridoxamine 5'-phosphate oxidase family protein</fullName>
        <ecNumber evidence="2">1.-.-.-</ecNumber>
        <ecNumber evidence="2">1.4.3.5</ecNumber>
    </submittedName>
</protein>
<dbReference type="Pfam" id="PF01243">
    <property type="entry name" value="PNPOx_N"/>
    <property type="match status" value="1"/>
</dbReference>
<proteinExistence type="predicted"/>
<accession>A0ABV6ZK01</accession>
<feature type="domain" description="Pyridoxamine 5'-phosphate oxidase N-terminal" evidence="1">
    <location>
        <begin position="3"/>
        <end position="84"/>
    </location>
</feature>
<keyword evidence="2" id="KW-0560">Oxidoreductase</keyword>
<dbReference type="RefSeq" id="WP_394313053.1">
    <property type="nucleotide sequence ID" value="NZ_JBHGPK010000011.1"/>
</dbReference>
<evidence type="ECO:0000313" key="3">
    <source>
        <dbReference type="Proteomes" id="UP001595190"/>
    </source>
</evidence>
<reference evidence="2 3" key="1">
    <citation type="submission" date="2024-09" db="EMBL/GenBank/DDBJ databases">
        <title>Description of Labrys sedimenti sp. nov., isolated from a diclofenac-degrading enrichment culture, and genome-based reclassification of Labrys portucalensis as a later heterotypic synonym of Labrys neptuniae.</title>
        <authorList>
            <person name="Tancsics A."/>
            <person name="Csepanyi A."/>
        </authorList>
    </citation>
    <scope>NUCLEOTIDE SEQUENCE [LARGE SCALE GENOMIC DNA]</scope>
    <source>
        <strain evidence="2 3">LMG 23412</strain>
    </source>
</reference>
<organism evidence="2 3">
    <name type="scientific">Labrys neptuniae</name>
    <dbReference type="NCBI Taxonomy" id="376174"/>
    <lineage>
        <taxon>Bacteria</taxon>
        <taxon>Pseudomonadati</taxon>
        <taxon>Pseudomonadota</taxon>
        <taxon>Alphaproteobacteria</taxon>
        <taxon>Hyphomicrobiales</taxon>
        <taxon>Xanthobacteraceae</taxon>
        <taxon>Labrys</taxon>
    </lineage>
</organism>
<dbReference type="InterPro" id="IPR011576">
    <property type="entry name" value="Pyridox_Oxase_N"/>
</dbReference>